<organism evidence="4">
    <name type="scientific">Sesamum latifolium</name>
    <dbReference type="NCBI Taxonomy" id="2727402"/>
    <lineage>
        <taxon>Eukaryota</taxon>
        <taxon>Viridiplantae</taxon>
        <taxon>Streptophyta</taxon>
        <taxon>Embryophyta</taxon>
        <taxon>Tracheophyta</taxon>
        <taxon>Spermatophyta</taxon>
        <taxon>Magnoliopsida</taxon>
        <taxon>eudicotyledons</taxon>
        <taxon>Gunneridae</taxon>
        <taxon>Pentapetalae</taxon>
        <taxon>asterids</taxon>
        <taxon>lamiids</taxon>
        <taxon>Lamiales</taxon>
        <taxon>Pedaliaceae</taxon>
        <taxon>Sesamum</taxon>
    </lineage>
</organism>
<dbReference type="PANTHER" id="PTHR48258">
    <property type="entry name" value="DUF4218 DOMAIN-CONTAINING PROTEIN-RELATED"/>
    <property type="match status" value="1"/>
</dbReference>
<evidence type="ECO:0000259" key="3">
    <source>
        <dbReference type="Pfam" id="PF13963"/>
    </source>
</evidence>
<reference evidence="4" key="1">
    <citation type="submission" date="2020-06" db="EMBL/GenBank/DDBJ databases">
        <authorList>
            <person name="Li T."/>
            <person name="Hu X."/>
            <person name="Zhang T."/>
            <person name="Song X."/>
            <person name="Zhang H."/>
            <person name="Dai N."/>
            <person name="Sheng W."/>
            <person name="Hou X."/>
            <person name="Wei L."/>
        </authorList>
    </citation>
    <scope>NUCLEOTIDE SEQUENCE</scope>
    <source>
        <strain evidence="4">KEN1</strain>
        <tissue evidence="4">Leaf</tissue>
    </source>
</reference>
<accession>A0AAW2UI92</accession>
<evidence type="ECO:0000259" key="2">
    <source>
        <dbReference type="Pfam" id="PF13952"/>
    </source>
</evidence>
<feature type="compositionally biased region" description="Acidic residues" evidence="1">
    <location>
        <begin position="303"/>
        <end position="322"/>
    </location>
</feature>
<name>A0AAW2UI92_9LAMI</name>
<gene>
    <name evidence="4" type="ORF">Slati_3401500</name>
</gene>
<feature type="domain" description="DUF4216" evidence="2">
    <location>
        <begin position="189"/>
        <end position="265"/>
    </location>
</feature>
<dbReference type="Pfam" id="PF13952">
    <property type="entry name" value="DUF4216"/>
    <property type="match status" value="1"/>
</dbReference>
<dbReference type="InterPro" id="IPR029480">
    <property type="entry name" value="Transpos_assoc"/>
</dbReference>
<sequence>MYEKYLPGNLSIWQEFEDGVREFINWAKDQQTYMNGEKIRCPCRKCRNRVFKTTDEVMFDICMKGFMEGYYNWTAHGEAQVMSFLNELYETYSPDDPIIDQIVATDFKAWFKRRVEPELQNIEDDLLKSLYWGPNQLVTTWSCYFVNGYNFHMEEHNIGKSTMNCGFCVKSSSYTDTDIDFYGMLEEIIQLDYPVIDGLQVVLFKCKWVDPTRGMKVHPRYHLVDVNFKRVYQKDEPFILTQQAVQVYYTDYPSMRRDRVDWMAVCKIKARRVVDASRWTDVAYQLEEVEPPLKAGTSRPHDEDEEDEDEEDEEEEDENDLE</sequence>
<comment type="caution">
    <text evidence="4">The sequence shown here is derived from an EMBL/GenBank/DDBJ whole genome shotgun (WGS) entry which is preliminary data.</text>
</comment>
<evidence type="ECO:0000256" key="1">
    <source>
        <dbReference type="SAM" id="MobiDB-lite"/>
    </source>
</evidence>
<dbReference type="InterPro" id="IPR025312">
    <property type="entry name" value="DUF4216"/>
</dbReference>
<evidence type="ECO:0008006" key="5">
    <source>
        <dbReference type="Google" id="ProtNLM"/>
    </source>
</evidence>
<evidence type="ECO:0000313" key="4">
    <source>
        <dbReference type="EMBL" id="KAL0415696.1"/>
    </source>
</evidence>
<protein>
    <recommendedName>
        <fullName evidence="5">Transposase-associated domain-containing protein</fullName>
    </recommendedName>
</protein>
<feature type="region of interest" description="Disordered" evidence="1">
    <location>
        <begin position="290"/>
        <end position="322"/>
    </location>
</feature>
<dbReference type="AlphaFoldDB" id="A0AAW2UI92"/>
<feature type="domain" description="Transposase-associated" evidence="3">
    <location>
        <begin position="13"/>
        <end position="78"/>
    </location>
</feature>
<dbReference type="Pfam" id="PF13963">
    <property type="entry name" value="Transpos_assoc"/>
    <property type="match status" value="1"/>
</dbReference>
<reference evidence="4" key="2">
    <citation type="journal article" date="2024" name="Plant">
        <title>Genomic evolution and insights into agronomic trait innovations of Sesamum species.</title>
        <authorList>
            <person name="Miao H."/>
            <person name="Wang L."/>
            <person name="Qu L."/>
            <person name="Liu H."/>
            <person name="Sun Y."/>
            <person name="Le M."/>
            <person name="Wang Q."/>
            <person name="Wei S."/>
            <person name="Zheng Y."/>
            <person name="Lin W."/>
            <person name="Duan Y."/>
            <person name="Cao H."/>
            <person name="Xiong S."/>
            <person name="Wang X."/>
            <person name="Wei L."/>
            <person name="Li C."/>
            <person name="Ma Q."/>
            <person name="Ju M."/>
            <person name="Zhao R."/>
            <person name="Li G."/>
            <person name="Mu C."/>
            <person name="Tian Q."/>
            <person name="Mei H."/>
            <person name="Zhang T."/>
            <person name="Gao T."/>
            <person name="Zhang H."/>
        </authorList>
    </citation>
    <scope>NUCLEOTIDE SEQUENCE</scope>
    <source>
        <strain evidence="4">KEN1</strain>
    </source>
</reference>
<dbReference type="EMBL" id="JACGWN010000012">
    <property type="protein sequence ID" value="KAL0415696.1"/>
    <property type="molecule type" value="Genomic_DNA"/>
</dbReference>
<dbReference type="PANTHER" id="PTHR48258:SF4">
    <property type="entry name" value="DUF4216 DOMAIN-CONTAINING PROTEIN"/>
    <property type="match status" value="1"/>
</dbReference>
<proteinExistence type="predicted"/>